<name>A0ABY4C933_9BACT</name>
<dbReference type="Gene3D" id="3.40.50.300">
    <property type="entry name" value="P-loop containing nucleotide triphosphate hydrolases"/>
    <property type="match status" value="1"/>
</dbReference>
<sequence length="609" mass="69730">MRILKIDIKHFRAIKDCSILPKKYNVFLGTNNIGKTTIVEAINLLLNPEFSYGSNVIDENDFHNRSYFKRKITTPEGQEIEIPGNRIEIEAVLGPITEEEDILKFDGHILPWNTKSNQLIESSDDDPYTADVIKSIRVKFEALYSYEDDEFVWKTFFKDKEDTLWNFPEEPNSRVTKEQKLRIGFLIYRDVRGAQFPLTLKTSSLLSRVLQSQDALPTNFEEVFENSKDLCQPFQSNDNFSRVINEIANEFERFLPYPKSFKKQLTFELTDRTRQLIKNNAFLYVSGENPLPIHKFGAGTRCLSYLGLLTYIMRKRGRGILCLEEPESYLFPHAQRRIVKDAKELATQLFVTTHSPYVLEQFEPSEICRINDSGNGVLKSTFIDDSKISIKSYERNLRKQLSEAFLSNLVIVAEEESVVRWIRNISDAFSGKSIDGLEITSLDYLGVTVVSAEGINSVTPLAEIIASATIPVFIYVDKTTESNPVQTDWIDKGKSAIIAEYTTLEELLYAEVPRETLKTICTQAEFVKNNRLTDADFNLDEIALKKKVIDFLTSNKGSIPFHEWMVGKLSANDVPKTFKEVFKSCYQILGLMPSEEESELEAVMPEDEL</sequence>
<feature type="domain" description="Endonuclease GajA/Old nuclease/RecF-like AAA" evidence="1">
    <location>
        <begin position="1"/>
        <end position="358"/>
    </location>
</feature>
<organism evidence="2 3">
    <name type="scientific">Bdellovibrio reynosensis</name>
    <dbReference type="NCBI Taxonomy" id="2835041"/>
    <lineage>
        <taxon>Bacteria</taxon>
        <taxon>Pseudomonadati</taxon>
        <taxon>Bdellovibrionota</taxon>
        <taxon>Bdellovibrionia</taxon>
        <taxon>Bdellovibrionales</taxon>
        <taxon>Pseudobdellovibrionaceae</taxon>
        <taxon>Bdellovibrio</taxon>
    </lineage>
</organism>
<protein>
    <submittedName>
        <fullName evidence="2">ATP-binding protein</fullName>
    </submittedName>
</protein>
<keyword evidence="3" id="KW-1185">Reference proteome</keyword>
<proteinExistence type="predicted"/>
<evidence type="ECO:0000259" key="1">
    <source>
        <dbReference type="Pfam" id="PF13175"/>
    </source>
</evidence>
<dbReference type="InterPro" id="IPR051396">
    <property type="entry name" value="Bact_Antivir_Def_Nuclease"/>
</dbReference>
<dbReference type="RefSeq" id="WP_243537933.1">
    <property type="nucleotide sequence ID" value="NZ_CP093442.1"/>
</dbReference>
<keyword evidence="2" id="KW-0067">ATP-binding</keyword>
<dbReference type="Pfam" id="PF13175">
    <property type="entry name" value="AAA_15"/>
    <property type="match status" value="1"/>
</dbReference>
<accession>A0ABY4C933</accession>
<reference evidence="2" key="1">
    <citation type="submission" date="2022-03" db="EMBL/GenBank/DDBJ databases">
        <title>Genome Identification and Characterization of new species Bdellovibrio reynosense LBG001 sp. nov. from a Mexico soil sample.</title>
        <authorList>
            <person name="Camilli A."/>
            <person name="Ajao Y."/>
            <person name="Guo X."/>
        </authorList>
    </citation>
    <scope>NUCLEOTIDE SEQUENCE</scope>
    <source>
        <strain evidence="2">LBG001</strain>
    </source>
</reference>
<gene>
    <name evidence="2" type="ORF">MNR06_00815</name>
</gene>
<evidence type="ECO:0000313" key="3">
    <source>
        <dbReference type="Proteomes" id="UP000830116"/>
    </source>
</evidence>
<dbReference type="PANTHER" id="PTHR43581:SF4">
    <property type="entry name" value="ATP_GTP PHOSPHATASE"/>
    <property type="match status" value="1"/>
</dbReference>
<dbReference type="SUPFAM" id="SSF52540">
    <property type="entry name" value="P-loop containing nucleoside triphosphate hydrolases"/>
    <property type="match status" value="1"/>
</dbReference>
<dbReference type="Proteomes" id="UP000830116">
    <property type="component" value="Chromosome"/>
</dbReference>
<keyword evidence="2" id="KW-0547">Nucleotide-binding</keyword>
<dbReference type="InterPro" id="IPR041685">
    <property type="entry name" value="AAA_GajA/Old/RecF-like"/>
</dbReference>
<dbReference type="PANTHER" id="PTHR43581">
    <property type="entry name" value="ATP/GTP PHOSPHATASE"/>
    <property type="match status" value="1"/>
</dbReference>
<evidence type="ECO:0000313" key="2">
    <source>
        <dbReference type="EMBL" id="UOF01493.1"/>
    </source>
</evidence>
<dbReference type="InterPro" id="IPR027417">
    <property type="entry name" value="P-loop_NTPase"/>
</dbReference>
<dbReference type="EMBL" id="CP093442">
    <property type="protein sequence ID" value="UOF01493.1"/>
    <property type="molecule type" value="Genomic_DNA"/>
</dbReference>
<dbReference type="GO" id="GO:0005524">
    <property type="term" value="F:ATP binding"/>
    <property type="evidence" value="ECO:0007669"/>
    <property type="project" value="UniProtKB-KW"/>
</dbReference>